<evidence type="ECO:0000313" key="2">
    <source>
        <dbReference type="Proteomes" id="UP000271125"/>
    </source>
</evidence>
<evidence type="ECO:0000313" key="1">
    <source>
        <dbReference type="EMBL" id="RKX70299.1"/>
    </source>
</evidence>
<accession>A0A660SHL4</accession>
<dbReference type="Proteomes" id="UP000271125">
    <property type="component" value="Unassembled WGS sequence"/>
</dbReference>
<sequence>DRSDSFRIIEDKFTYFVVRKNGSAYEGFSILKEDFNEFYWKKAKNMNIVVYDSELCDKLRNRLKDTQWEKVIKYE</sequence>
<dbReference type="AlphaFoldDB" id="A0A660SHL4"/>
<protein>
    <submittedName>
        <fullName evidence="1">Uncharacterized protein</fullName>
    </submittedName>
</protein>
<proteinExistence type="predicted"/>
<gene>
    <name evidence="1" type="ORF">DRP43_03500</name>
</gene>
<dbReference type="EMBL" id="QNBD01000141">
    <property type="protein sequence ID" value="RKX70299.1"/>
    <property type="molecule type" value="Genomic_DNA"/>
</dbReference>
<reference evidence="1 2" key="1">
    <citation type="submission" date="2018-06" db="EMBL/GenBank/DDBJ databases">
        <title>Extensive metabolic versatility and redundancy in microbially diverse, dynamic hydrothermal sediments.</title>
        <authorList>
            <person name="Dombrowski N."/>
            <person name="Teske A."/>
            <person name="Baker B.J."/>
        </authorList>
    </citation>
    <scope>NUCLEOTIDE SEQUENCE [LARGE SCALE GENOMIC DNA]</scope>
    <source>
        <strain evidence="1">B10_G13</strain>
    </source>
</reference>
<feature type="non-terminal residue" evidence="1">
    <location>
        <position position="1"/>
    </location>
</feature>
<comment type="caution">
    <text evidence="1">The sequence shown here is derived from an EMBL/GenBank/DDBJ whole genome shotgun (WGS) entry which is preliminary data.</text>
</comment>
<name>A0A660SHL4_UNCT6</name>
<organism evidence="1 2">
    <name type="scientific">candidate division TA06 bacterium</name>
    <dbReference type="NCBI Taxonomy" id="2250710"/>
    <lineage>
        <taxon>Bacteria</taxon>
        <taxon>Bacteria division TA06</taxon>
    </lineage>
</organism>